<evidence type="ECO:0000256" key="1">
    <source>
        <dbReference type="ARBA" id="ARBA00004123"/>
    </source>
</evidence>
<dbReference type="Gene3D" id="1.10.10.60">
    <property type="entry name" value="Homeodomain-like"/>
    <property type="match status" value="1"/>
</dbReference>
<dbReference type="Pfam" id="PF05225">
    <property type="entry name" value="HTH_psq"/>
    <property type="match status" value="1"/>
</dbReference>
<dbReference type="GO" id="GO:0005634">
    <property type="term" value="C:nucleus"/>
    <property type="evidence" value="ECO:0007669"/>
    <property type="project" value="UniProtKB-SubCell"/>
</dbReference>
<keyword evidence="2" id="KW-0175">Coiled coil</keyword>
<feature type="non-terminal residue" evidence="4">
    <location>
        <position position="1"/>
    </location>
</feature>
<accession>A0A8S4QVE6</accession>
<dbReference type="EMBL" id="CAKXAJ010019972">
    <property type="protein sequence ID" value="CAH2219755.1"/>
    <property type="molecule type" value="Genomic_DNA"/>
</dbReference>
<gene>
    <name evidence="4" type="primary">jg26433</name>
    <name evidence="4" type="ORF">PAEG_LOCUS6516</name>
</gene>
<keyword evidence="5" id="KW-1185">Reference proteome</keyword>
<dbReference type="InterPro" id="IPR007889">
    <property type="entry name" value="HTH_Psq"/>
</dbReference>
<sequence>EDFVAVDEVQELLDQEKPDIEHAMVRIYKRKIVTKYSEENLREAVEAVRKKIITSYTAAVKYSIPRSTIIHRLYGTRGAKQSKPGKPTAISKDQETKIASYIHTMEKCGFLLTKKDILSWISEYIRKNDSRVIQVNKVQQIHNSVAKKGISKIEKQKSEIVRDPKTYISHTSVWSDHLKILYTKILTPAKNKENDMESFEKIPLQSIARNYPPKITKKLINSGAEVVNYKSSIERIRKEKEEKEKTGKKANRNKGQRTYLQKKLKKLLRKRSREHANMKHRAVQVLAHITLLVIQSTETWNLCIKRL</sequence>
<evidence type="ECO:0000259" key="3">
    <source>
        <dbReference type="Pfam" id="PF05225"/>
    </source>
</evidence>
<dbReference type="GO" id="GO:0003677">
    <property type="term" value="F:DNA binding"/>
    <property type="evidence" value="ECO:0007669"/>
    <property type="project" value="InterPro"/>
</dbReference>
<protein>
    <submittedName>
        <fullName evidence="4">Jg26433 protein</fullName>
    </submittedName>
</protein>
<comment type="caution">
    <text evidence="4">The sequence shown here is derived from an EMBL/GenBank/DDBJ whole genome shotgun (WGS) entry which is preliminary data.</text>
</comment>
<dbReference type="AlphaFoldDB" id="A0A8S4QVE6"/>
<dbReference type="InterPro" id="IPR009057">
    <property type="entry name" value="Homeodomain-like_sf"/>
</dbReference>
<comment type="subcellular location">
    <subcellularLocation>
        <location evidence="1">Nucleus</location>
    </subcellularLocation>
</comment>
<reference evidence="4" key="1">
    <citation type="submission" date="2022-03" db="EMBL/GenBank/DDBJ databases">
        <authorList>
            <person name="Lindestad O."/>
        </authorList>
    </citation>
    <scope>NUCLEOTIDE SEQUENCE</scope>
</reference>
<feature type="coiled-coil region" evidence="2">
    <location>
        <begin position="226"/>
        <end position="253"/>
    </location>
</feature>
<evidence type="ECO:0000313" key="4">
    <source>
        <dbReference type="EMBL" id="CAH2219755.1"/>
    </source>
</evidence>
<feature type="domain" description="HTH psq-type" evidence="3">
    <location>
        <begin position="37"/>
        <end position="74"/>
    </location>
</feature>
<organism evidence="4 5">
    <name type="scientific">Pararge aegeria aegeria</name>
    <dbReference type="NCBI Taxonomy" id="348720"/>
    <lineage>
        <taxon>Eukaryota</taxon>
        <taxon>Metazoa</taxon>
        <taxon>Ecdysozoa</taxon>
        <taxon>Arthropoda</taxon>
        <taxon>Hexapoda</taxon>
        <taxon>Insecta</taxon>
        <taxon>Pterygota</taxon>
        <taxon>Neoptera</taxon>
        <taxon>Endopterygota</taxon>
        <taxon>Lepidoptera</taxon>
        <taxon>Glossata</taxon>
        <taxon>Ditrysia</taxon>
        <taxon>Papilionoidea</taxon>
        <taxon>Nymphalidae</taxon>
        <taxon>Satyrinae</taxon>
        <taxon>Satyrini</taxon>
        <taxon>Parargina</taxon>
        <taxon>Pararge</taxon>
    </lineage>
</organism>
<dbReference type="Proteomes" id="UP000838756">
    <property type="component" value="Unassembled WGS sequence"/>
</dbReference>
<dbReference type="OrthoDB" id="7353690at2759"/>
<evidence type="ECO:0000256" key="2">
    <source>
        <dbReference type="SAM" id="Coils"/>
    </source>
</evidence>
<name>A0A8S4QVE6_9NEOP</name>
<evidence type="ECO:0000313" key="5">
    <source>
        <dbReference type="Proteomes" id="UP000838756"/>
    </source>
</evidence>
<proteinExistence type="predicted"/>
<dbReference type="SUPFAM" id="SSF46689">
    <property type="entry name" value="Homeodomain-like"/>
    <property type="match status" value="1"/>
</dbReference>